<feature type="compositionally biased region" description="Acidic residues" evidence="1">
    <location>
        <begin position="32"/>
        <end position="170"/>
    </location>
</feature>
<dbReference type="VEuPathDB" id="FungiDB:RhiirA1_466160"/>
<dbReference type="VEuPathDB" id="FungiDB:FUN_010049"/>
<feature type="compositionally biased region" description="Acidic residues" evidence="1">
    <location>
        <begin position="177"/>
        <end position="207"/>
    </location>
</feature>
<dbReference type="VEuPathDB" id="FungiDB:RhiirFUN_021872"/>
<reference evidence="2 3" key="2">
    <citation type="submission" date="2017-09" db="EMBL/GenBank/DDBJ databases">
        <title>Extensive intraspecific genome diversity in a model arbuscular mycorrhizal fungus.</title>
        <authorList>
            <person name="Chen E.C."/>
            <person name="Morin E."/>
            <person name="Beaudet D."/>
            <person name="Noel J."/>
            <person name="Ndikumana S."/>
            <person name="Charron P."/>
            <person name="St-Onge C."/>
            <person name="Giorgi J."/>
            <person name="Grigoriev I.V."/>
            <person name="Roux C."/>
            <person name="Martin F.M."/>
            <person name="Corradi N."/>
        </authorList>
    </citation>
    <scope>NUCLEOTIDE SEQUENCE [LARGE SCALE GENOMIC DNA]</scope>
    <source>
        <strain evidence="2 3">A5</strain>
    </source>
</reference>
<evidence type="ECO:0000256" key="1">
    <source>
        <dbReference type="SAM" id="MobiDB-lite"/>
    </source>
</evidence>
<dbReference type="EMBL" id="LLXJ01000774">
    <property type="protein sequence ID" value="PKC06287.1"/>
    <property type="molecule type" value="Genomic_DNA"/>
</dbReference>
<organism evidence="2 3">
    <name type="scientific">Rhizophagus irregularis</name>
    <dbReference type="NCBI Taxonomy" id="588596"/>
    <lineage>
        <taxon>Eukaryota</taxon>
        <taxon>Fungi</taxon>
        <taxon>Fungi incertae sedis</taxon>
        <taxon>Mucoromycota</taxon>
        <taxon>Glomeromycotina</taxon>
        <taxon>Glomeromycetes</taxon>
        <taxon>Glomerales</taxon>
        <taxon>Glomeraceae</taxon>
        <taxon>Rhizophagus</taxon>
    </lineage>
</organism>
<feature type="region of interest" description="Disordered" evidence="1">
    <location>
        <begin position="1"/>
        <end position="213"/>
    </location>
</feature>
<protein>
    <submittedName>
        <fullName evidence="2">Uncharacterized protein</fullName>
    </submittedName>
</protein>
<name>A0A2N0PHL6_9GLOM</name>
<reference evidence="2 3" key="1">
    <citation type="submission" date="2016-04" db="EMBL/GenBank/DDBJ databases">
        <title>Genome analyses suggest a sexual origin of heterokaryosis in a supposedly ancient asexual fungus.</title>
        <authorList>
            <person name="Ropars J."/>
            <person name="Sedzielewska K."/>
            <person name="Noel J."/>
            <person name="Charron P."/>
            <person name="Farinelli L."/>
            <person name="Marton T."/>
            <person name="Kruger M."/>
            <person name="Pelin A."/>
            <person name="Brachmann A."/>
            <person name="Corradi N."/>
        </authorList>
    </citation>
    <scope>NUCLEOTIDE SEQUENCE [LARGE SCALE GENOMIC DNA]</scope>
    <source>
        <strain evidence="2 3">A5</strain>
    </source>
</reference>
<evidence type="ECO:0000313" key="3">
    <source>
        <dbReference type="Proteomes" id="UP000232722"/>
    </source>
</evidence>
<dbReference type="AlphaFoldDB" id="A0A2N0PHL6"/>
<gene>
    <name evidence="2" type="ORF">RhiirA5_419773</name>
</gene>
<feature type="compositionally biased region" description="Basic and acidic residues" evidence="1">
    <location>
        <begin position="1"/>
        <end position="31"/>
    </location>
</feature>
<proteinExistence type="predicted"/>
<sequence>MDSTEEHSIHEEKLTSTYDDKTKKVNEKDTNNNDDYDVNNDNYDGEEEEEDDDNEEEDDDDDDDDDEEEDDDDDNDNDGEEEKDDDNDGEEEEDDDDNVDEEEKDDDNDGEEEKDDDNDGEEEEEDDDNVDEEEKDDDNDDEEVEEDDDDGEEEEEDDNDGEEEEDEDNNDGVKEDVDNDGEEENDDDDSEEENNDDNDGEEEDDDDHDGKEAPREVDNELLALVIQTNNKLKELGYNSLIINSNIAQENDSSQERWERRISSNTTTSKYANIEKLAQNTIFHSLDISELSNEITTQLEQAIVNYLGRNSIGYIMNNYNEGKKENREKNKQSEVIQYYASLLKCPQELEQKIKNLATKIIKTYDESLHVGKNNSNKQRTQTSFKHKKQQYFVNNKKGYTCGKNIDKEQLPEQSTINTTMTTNITSRNNLNIIYAFPDLDYNGKQLYQKKPKLEMFKNIYINAGMQIPGEIEKDEIEGEEEIDEEE</sequence>
<dbReference type="Proteomes" id="UP000232722">
    <property type="component" value="Unassembled WGS sequence"/>
</dbReference>
<evidence type="ECO:0000313" key="2">
    <source>
        <dbReference type="EMBL" id="PKC06287.1"/>
    </source>
</evidence>
<comment type="caution">
    <text evidence="2">The sequence shown here is derived from an EMBL/GenBank/DDBJ whole genome shotgun (WGS) entry which is preliminary data.</text>
</comment>
<accession>A0A2N0PHL6</accession>